<evidence type="ECO:0000313" key="2">
    <source>
        <dbReference type="EMBL" id="KAJ4386180.1"/>
    </source>
</evidence>
<feature type="compositionally biased region" description="Polar residues" evidence="1">
    <location>
        <begin position="1306"/>
        <end position="1324"/>
    </location>
</feature>
<feature type="compositionally biased region" description="Polar residues" evidence="1">
    <location>
        <begin position="430"/>
        <end position="450"/>
    </location>
</feature>
<feature type="compositionally biased region" description="Polar residues" evidence="1">
    <location>
        <begin position="230"/>
        <end position="250"/>
    </location>
</feature>
<feature type="compositionally biased region" description="Low complexity" evidence="1">
    <location>
        <begin position="1486"/>
        <end position="1539"/>
    </location>
</feature>
<gene>
    <name evidence="2" type="ORF">N0V93_009073</name>
</gene>
<feature type="region of interest" description="Disordered" evidence="1">
    <location>
        <begin position="200"/>
        <end position="861"/>
    </location>
</feature>
<feature type="compositionally biased region" description="Polar residues" evidence="1">
    <location>
        <begin position="986"/>
        <end position="1005"/>
    </location>
</feature>
<feature type="compositionally biased region" description="Low complexity" evidence="1">
    <location>
        <begin position="1294"/>
        <end position="1305"/>
    </location>
</feature>
<feature type="compositionally biased region" description="Basic and acidic residues" evidence="1">
    <location>
        <begin position="1841"/>
        <end position="1852"/>
    </location>
</feature>
<dbReference type="EMBL" id="JAPEVB010000006">
    <property type="protein sequence ID" value="KAJ4386180.1"/>
    <property type="molecule type" value="Genomic_DNA"/>
</dbReference>
<proteinExistence type="predicted"/>
<feature type="compositionally biased region" description="Polar residues" evidence="1">
    <location>
        <begin position="817"/>
        <end position="848"/>
    </location>
</feature>
<feature type="compositionally biased region" description="Basic and acidic residues" evidence="1">
    <location>
        <begin position="526"/>
        <end position="536"/>
    </location>
</feature>
<feature type="compositionally biased region" description="Polar residues" evidence="1">
    <location>
        <begin position="878"/>
        <end position="911"/>
    </location>
</feature>
<evidence type="ECO:0000256" key="1">
    <source>
        <dbReference type="SAM" id="MobiDB-lite"/>
    </source>
</evidence>
<feature type="compositionally biased region" description="Polar residues" evidence="1">
    <location>
        <begin position="1040"/>
        <end position="1052"/>
    </location>
</feature>
<accession>A0A9W8YM31</accession>
<comment type="caution">
    <text evidence="2">The sequence shown here is derived from an EMBL/GenBank/DDBJ whole genome shotgun (WGS) entry which is preliminary data.</text>
</comment>
<dbReference type="Proteomes" id="UP001140453">
    <property type="component" value="Unassembled WGS sequence"/>
</dbReference>
<feature type="compositionally biased region" description="Pro residues" evidence="1">
    <location>
        <begin position="67"/>
        <end position="83"/>
    </location>
</feature>
<feature type="compositionally biased region" description="Polar residues" evidence="1">
    <location>
        <begin position="1226"/>
        <end position="1238"/>
    </location>
</feature>
<feature type="compositionally biased region" description="Polar residues" evidence="1">
    <location>
        <begin position="1636"/>
        <end position="1671"/>
    </location>
</feature>
<feature type="compositionally biased region" description="Low complexity" evidence="1">
    <location>
        <begin position="718"/>
        <end position="752"/>
    </location>
</feature>
<organism evidence="2 3">
    <name type="scientific">Gnomoniopsis smithogilvyi</name>
    <dbReference type="NCBI Taxonomy" id="1191159"/>
    <lineage>
        <taxon>Eukaryota</taxon>
        <taxon>Fungi</taxon>
        <taxon>Dikarya</taxon>
        <taxon>Ascomycota</taxon>
        <taxon>Pezizomycotina</taxon>
        <taxon>Sordariomycetes</taxon>
        <taxon>Sordariomycetidae</taxon>
        <taxon>Diaporthales</taxon>
        <taxon>Gnomoniaceae</taxon>
        <taxon>Gnomoniopsis</taxon>
    </lineage>
</organism>
<reference evidence="2" key="1">
    <citation type="submission" date="2022-10" db="EMBL/GenBank/DDBJ databases">
        <title>Tapping the CABI collections for fungal endophytes: first genome assemblies for Collariella, Neodidymelliopsis, Ascochyta clinopodiicola, Didymella pomorum, Didymosphaeria variabile, Neocosmospora piperis and Neocucurbitaria cava.</title>
        <authorList>
            <person name="Hill R."/>
        </authorList>
    </citation>
    <scope>NUCLEOTIDE SEQUENCE</scope>
    <source>
        <strain evidence="2">IMI 355082</strain>
    </source>
</reference>
<protein>
    <submittedName>
        <fullName evidence="2">Uncharacterized protein</fullName>
    </submittedName>
</protein>
<feature type="compositionally biased region" description="Low complexity" evidence="1">
    <location>
        <begin position="1330"/>
        <end position="1347"/>
    </location>
</feature>
<feature type="compositionally biased region" description="Polar residues" evidence="1">
    <location>
        <begin position="1137"/>
        <end position="1147"/>
    </location>
</feature>
<feature type="compositionally biased region" description="Low complexity" evidence="1">
    <location>
        <begin position="768"/>
        <end position="791"/>
    </location>
</feature>
<feature type="compositionally biased region" description="Low complexity" evidence="1">
    <location>
        <begin position="1547"/>
        <end position="1573"/>
    </location>
</feature>
<feature type="region of interest" description="Disordered" evidence="1">
    <location>
        <begin position="1891"/>
        <end position="1933"/>
    </location>
</feature>
<feature type="compositionally biased region" description="Polar residues" evidence="1">
    <location>
        <begin position="928"/>
        <end position="943"/>
    </location>
</feature>
<feature type="compositionally biased region" description="Polar residues" evidence="1">
    <location>
        <begin position="139"/>
        <end position="153"/>
    </location>
</feature>
<feature type="compositionally biased region" description="Polar residues" evidence="1">
    <location>
        <begin position="1263"/>
        <end position="1272"/>
    </location>
</feature>
<feature type="compositionally biased region" description="Pro residues" evidence="1">
    <location>
        <begin position="1179"/>
        <end position="1191"/>
    </location>
</feature>
<dbReference type="OrthoDB" id="5151921at2759"/>
<feature type="compositionally biased region" description="Polar residues" evidence="1">
    <location>
        <begin position="291"/>
        <end position="301"/>
    </location>
</feature>
<feature type="compositionally biased region" description="Low complexity" evidence="1">
    <location>
        <begin position="1065"/>
        <end position="1080"/>
    </location>
</feature>
<feature type="region of interest" description="Disordered" evidence="1">
    <location>
        <begin position="106"/>
        <end position="153"/>
    </location>
</feature>
<feature type="compositionally biased region" description="Low complexity" evidence="1">
    <location>
        <begin position="405"/>
        <end position="422"/>
    </location>
</feature>
<feature type="compositionally biased region" description="Gly residues" evidence="1">
    <location>
        <begin position="638"/>
        <end position="647"/>
    </location>
</feature>
<feature type="compositionally biased region" description="Polar residues" evidence="1">
    <location>
        <begin position="608"/>
        <end position="633"/>
    </location>
</feature>
<feature type="compositionally biased region" description="Low complexity" evidence="1">
    <location>
        <begin position="1006"/>
        <end position="1022"/>
    </location>
</feature>
<feature type="compositionally biased region" description="Polar residues" evidence="1">
    <location>
        <begin position="1085"/>
        <end position="1107"/>
    </location>
</feature>
<feature type="compositionally biased region" description="Polar residues" evidence="1">
    <location>
        <begin position="961"/>
        <end position="977"/>
    </location>
</feature>
<feature type="compositionally biased region" description="Polar residues" evidence="1">
    <location>
        <begin position="364"/>
        <end position="377"/>
    </location>
</feature>
<feature type="compositionally biased region" description="Low complexity" evidence="1">
    <location>
        <begin position="251"/>
        <end position="269"/>
    </location>
</feature>
<sequence>MYTTSHQDAELPQRQPSFIGLPPISPGPELGSVLGISSAEFGLYRDDAPRDRDRDLQGLVDHRAASPPAPGPAPAVVPVPRSLPSPQSWTNAVANAVAAANVADAHTTKAGPNSPHTRADSYSGGSAAPSSPSMNNYSTQPVSTYRPSQGQSLHMQGAYAVNTQPPQGQHQYAPQPVGQSYQNGAQYTVTVNGNSFQQQQYPYQQQHQQQEQSQQQQQQHHHHQQQQPHFNQPSLQNGGVYTVNGDSNGISQQQYQQQQQQQFAQPSSQYATQNTQPSFAGNSQGGGAPVSYQQFATSSGTPRGMPSPSLAQNGTFILPPGWKAEESHLQQPLSSPRHRASPSISSVKQQPMREAYEIDKETGAFSTRSVSPPTHSPGNMRRLLQDASGSSSSNGYAPPNPPFAQHGQSAPGSSGGQSSQNGFAPPNPPFAQQDQGAPLGRTSTNNTQGSDRPDSKRSSRVFSSIRNRLGGNMNDDVTGDGVSDASALSDEQIKKGPSNFFGLRGNGQPASEGRASYDIGSNPERSYFEEPSEKKRNFFSRPTGGMGFGSSGQDQPSRPGTSESYGGMSGIGGMSSPPPIVGFGPSVPRKNRFSKFTGMLNRDAKSENPLSQPQGFSNQNPIGRPSLTGQRPFQQMGPLGGPVGGAQMGTPNRSRAASAAAETRPSFGDYGRSPSAQGFISPPAASKMGEEDRGRKASAGNLLSKFIGKRSESKTREQQGQQSPPGLGQPQGMMNQGQSPPRPGQPGQFPSFLAHSMGMPGQPPVLPPQGQYAGLAQQVHQSQHQQQMLGQPQPPLGLTSGRLGAYLQGGPSPGVSPVTQSSGSPLTTQPPGSLNVDTRQGISQQGTNAALQQTSQTAQSPVAVVQVATAVPIRQVERSPNSTSQPGNFSGQNSPQDSTRGRSSSVVNQIEVTGPRRPLLDSQGRIRSGSSALSQSNHAQTQHPVHIASLQAKVREPVHSLSAQTSAHLGTQESSSIDAEKPESIGHSSQDSPTANRVSGTTAYHSQSASQTTPSTSPAPSQEQQPGPPHAPPKSIDSGLAQQYQPDQNQPSAPSPSIYRPSGPQPVHAAQQPVQSPPAQWGAANRSQADYQNNAGQSSQTPAQYNMQGRPPQDMMMMTPPPQGQNPDKEGTFSRMLKTSKTFVQERTSNEKPRSEREKLGAKLLGAFKKAKQAEATAPTPPPLASGPPGGPAWGTNQTLQPLQRPAPPTQTQSAPLPTPQVVTEGLQQMPSKAQQLLGQPPNAMYQALADQPLPPKPRRPSTETANSQPYVNHQEERQTPGNNTPPLSPDHIGAAPAGATATAPQNSQPDPGRPSTSSLTPSNVPKRPSPSQQQQQQQQQASQPRPSFEKPKAGVVTAQYRAKNPKQQIVPQEQQQYAPVAIPQAYAPVYAGRAAPAPVVNAPVYAQPLVPYPAQQQHWVHPNMMQAMVPGQIPPHMVQQGVYPQYPPYQGTPPPGVNAGYQAPSQQYMQAQQSTPTPPNQGKMQPPGMQEQQPVQQSQAVQQDVQQSSQKPIEQPQEQPVSQQVWEQSAGTQGQPDPEQTPTPPQQASSAPSQQSTPVPSQPVYSPPTTSQAVGTVTERHFMVNHDVVAASPVPVNDAQTHMYQPSPVKPRPSSPSTQNVPQSGFSVEAMPEQGQLQPPQSSNGDLMPQRQISGASQVSSLTTEPPTSKDSPDVQRAQEAQPVPTPEPVNSAQPASPEHQLARVTLKDEPMPRVDSPVTSPPVDKDDLYGATPRQSAVATQDQYPIEHIIVSGPDDHSPTDESESKFAGMPASTIAEAKNEPKEASTGQQHFILDSAPVINEVKPADHPPATSPVPSAYPLERSKPASPEEEPPSPTESELKPEETKIDESNETGKNNTINGKPVQSSQEIFDEHKRRQLVRDMEEKIAVMPEPAMLEPPKKADDVPMMSATSYPGQEWNPYGDGFEDDDE</sequence>
<feature type="compositionally biased region" description="Polar residues" evidence="1">
    <location>
        <begin position="551"/>
        <end position="564"/>
    </location>
</feature>
<feature type="region of interest" description="Disordered" evidence="1">
    <location>
        <begin position="875"/>
        <end position="944"/>
    </location>
</feature>
<feature type="compositionally biased region" description="Polar residues" evidence="1">
    <location>
        <begin position="1856"/>
        <end position="1872"/>
    </location>
</feature>
<feature type="region of interest" description="Disordered" evidence="1">
    <location>
        <begin position="1594"/>
        <end position="1878"/>
    </location>
</feature>
<feature type="compositionally biased region" description="Polar residues" evidence="1">
    <location>
        <begin position="1735"/>
        <end position="1745"/>
    </location>
</feature>
<evidence type="ECO:0000313" key="3">
    <source>
        <dbReference type="Proteomes" id="UP001140453"/>
    </source>
</evidence>
<feature type="compositionally biased region" description="Basic and acidic residues" evidence="1">
    <location>
        <begin position="1756"/>
        <end position="1767"/>
    </location>
</feature>
<feature type="region of interest" description="Disordered" evidence="1">
    <location>
        <begin position="44"/>
        <end position="86"/>
    </location>
</feature>
<feature type="compositionally biased region" description="Basic and acidic residues" evidence="1">
    <location>
        <begin position="44"/>
        <end position="64"/>
    </location>
</feature>
<feature type="compositionally biased region" description="Low complexity" evidence="1">
    <location>
        <begin position="121"/>
        <end position="138"/>
    </location>
</feature>
<feature type="region of interest" description="Disordered" evidence="1">
    <location>
        <begin position="960"/>
        <end position="1352"/>
    </location>
</feature>
<feature type="compositionally biased region" description="Low complexity" evidence="1">
    <location>
        <begin position="200"/>
        <end position="218"/>
    </location>
</feature>
<feature type="compositionally biased region" description="Low complexity" evidence="1">
    <location>
        <begin position="849"/>
        <end position="861"/>
    </location>
</feature>
<feature type="region of interest" description="Disordered" evidence="1">
    <location>
        <begin position="1"/>
        <end position="26"/>
    </location>
</feature>
<feature type="compositionally biased region" description="Basic and acidic residues" evidence="1">
    <location>
        <begin position="1148"/>
        <end position="1161"/>
    </location>
</feature>
<feature type="compositionally biased region" description="Polar residues" evidence="1">
    <location>
        <begin position="270"/>
        <end position="282"/>
    </location>
</feature>
<keyword evidence="3" id="KW-1185">Reference proteome</keyword>
<feature type="region of interest" description="Disordered" evidence="1">
    <location>
        <begin position="1468"/>
        <end position="1580"/>
    </location>
</feature>
<name>A0A9W8YM31_9PEZI</name>